<protein>
    <submittedName>
        <fullName evidence="1">CLUMA_CG018303, isoform A</fullName>
    </submittedName>
</protein>
<gene>
    <name evidence="1" type="ORF">CLUMA_CG018303</name>
</gene>
<dbReference type="AlphaFoldDB" id="A0A1J1IXM7"/>
<reference evidence="1 2" key="1">
    <citation type="submission" date="2015-04" db="EMBL/GenBank/DDBJ databases">
        <authorList>
            <person name="Syromyatnikov M.Y."/>
            <person name="Popov V.N."/>
        </authorList>
    </citation>
    <scope>NUCLEOTIDE SEQUENCE [LARGE SCALE GENOMIC DNA]</scope>
</reference>
<evidence type="ECO:0000313" key="2">
    <source>
        <dbReference type="Proteomes" id="UP000183832"/>
    </source>
</evidence>
<organism evidence="1 2">
    <name type="scientific">Clunio marinus</name>
    <dbReference type="NCBI Taxonomy" id="568069"/>
    <lineage>
        <taxon>Eukaryota</taxon>
        <taxon>Metazoa</taxon>
        <taxon>Ecdysozoa</taxon>
        <taxon>Arthropoda</taxon>
        <taxon>Hexapoda</taxon>
        <taxon>Insecta</taxon>
        <taxon>Pterygota</taxon>
        <taxon>Neoptera</taxon>
        <taxon>Endopterygota</taxon>
        <taxon>Diptera</taxon>
        <taxon>Nematocera</taxon>
        <taxon>Chironomoidea</taxon>
        <taxon>Chironomidae</taxon>
        <taxon>Clunio</taxon>
    </lineage>
</organism>
<accession>A0A1J1IXM7</accession>
<name>A0A1J1IXM7_9DIPT</name>
<sequence length="154" mass="18106">MKEPPYDEIIVNIESSIQSICQNDKSSVRRLVGKALEAEEKQPKSANNIEKTMKNLREKKCIFTKADKSNEVVILDKQKYLTSMENLLNESQYEKTKFRREFPVDKLQEEVKEMFGIRVQCFRISDTYYVFQNNQNILKILVQLKHSYLSCALT</sequence>
<dbReference type="OrthoDB" id="7759678at2759"/>
<proteinExistence type="predicted"/>
<dbReference type="Proteomes" id="UP000183832">
    <property type="component" value="Unassembled WGS sequence"/>
</dbReference>
<evidence type="ECO:0000313" key="1">
    <source>
        <dbReference type="EMBL" id="CRL04965.1"/>
    </source>
</evidence>
<dbReference type="EMBL" id="CVRI01000064">
    <property type="protein sequence ID" value="CRL04965.1"/>
    <property type="molecule type" value="Genomic_DNA"/>
</dbReference>
<keyword evidence="2" id="KW-1185">Reference proteome</keyword>